<evidence type="ECO:0000313" key="2">
    <source>
        <dbReference type="EMBL" id="TWV41016.1"/>
    </source>
</evidence>
<dbReference type="AlphaFoldDB" id="A0A5C6HFB8"/>
<dbReference type="Proteomes" id="UP000315444">
    <property type="component" value="Unassembled WGS sequence"/>
</dbReference>
<dbReference type="Proteomes" id="UP001060330">
    <property type="component" value="Chromosome"/>
</dbReference>
<evidence type="ECO:0000259" key="1">
    <source>
        <dbReference type="Pfam" id="PF13936"/>
    </source>
</evidence>
<dbReference type="Gene3D" id="1.10.10.60">
    <property type="entry name" value="Homeodomain-like"/>
    <property type="match status" value="1"/>
</dbReference>
<dbReference type="Pfam" id="PF13481">
    <property type="entry name" value="AAA_25"/>
    <property type="match status" value="1"/>
</dbReference>
<proteinExistence type="predicted"/>
<organism evidence="3 6">
    <name type="scientific">Bacteroides fragilis</name>
    <dbReference type="NCBI Taxonomy" id="817"/>
    <lineage>
        <taxon>Bacteria</taxon>
        <taxon>Pseudomonadati</taxon>
        <taxon>Bacteroidota</taxon>
        <taxon>Bacteroidia</taxon>
        <taxon>Bacteroidales</taxon>
        <taxon>Bacteroidaceae</taxon>
        <taxon>Bacteroides</taxon>
    </lineage>
</organism>
<feature type="domain" description="Transposase IS30-like HTH" evidence="1">
    <location>
        <begin position="307"/>
        <end position="339"/>
    </location>
</feature>
<dbReference type="EMBL" id="CP103216">
    <property type="protein sequence ID" value="UVR54893.1"/>
    <property type="molecule type" value="Genomic_DNA"/>
</dbReference>
<accession>A0A5C6HFB8</accession>
<name>A0A5C6HFB8_BACFG</name>
<evidence type="ECO:0000313" key="5">
    <source>
        <dbReference type="Proteomes" id="UP000315444"/>
    </source>
</evidence>
<dbReference type="Gene3D" id="3.40.50.300">
    <property type="entry name" value="P-loop containing nucleotide triphosphate hydrolases"/>
    <property type="match status" value="1"/>
</dbReference>
<reference evidence="2 5" key="2">
    <citation type="submission" date="2019-07" db="EMBL/GenBank/DDBJ databases">
        <title>Genome sequencing of Bacteroides fragilis.</title>
        <authorList>
            <person name="Galasyn E.V."/>
            <person name="Ruoff K.L."/>
            <person name="Price C.E."/>
            <person name="Valls R.A."/>
            <person name="O'Toole G.A."/>
        </authorList>
    </citation>
    <scope>NUCLEOTIDE SEQUENCE [LARGE SCALE GENOMIC DNA]</scope>
    <source>
        <strain evidence="2 5">AD135F_1B</strain>
    </source>
</reference>
<dbReference type="EMBL" id="VOHT01000005">
    <property type="protein sequence ID" value="TWV48372.1"/>
    <property type="molecule type" value="Genomic_DNA"/>
</dbReference>
<dbReference type="RefSeq" id="WP_008659831.1">
    <property type="nucleotide sequence ID" value="NZ_CABKOU010000002.1"/>
</dbReference>
<sequence>METGEKNDNIRERPFNVIAAIGAELDSQRQQAENIPAQSGMFSVKTANLTIQEAANRPNPVPLWLTLWYQGEVCCLFADSNLGKSIYAVQIAAAIAEERKVLYFDFELSDKQFQLRYTNEATGQCHRFPDDLYRVEIARDCLCPQDDFENALIMEIEQLSVKMGCKTLIIDNLSYLCMTSEKGEDAGRLMSRLMELKRKYGLSILILAHTPKRQLNMPITQNDLAGSKKLYNFFDNVFAIGKSAKDENLRYIKQLKVRYGNFEYGSNNVIVCAIEKADDFLRFVTLGHAAESAHLKEITEEERGRMRNEARTLHSQGMSYRAIGEKLGISKTTVERYCKQ</sequence>
<evidence type="ECO:0000313" key="4">
    <source>
        <dbReference type="EMBL" id="UVR54893.1"/>
    </source>
</evidence>
<evidence type="ECO:0000313" key="3">
    <source>
        <dbReference type="EMBL" id="TWV48372.1"/>
    </source>
</evidence>
<evidence type="ECO:0000313" key="6">
    <source>
        <dbReference type="Proteomes" id="UP000319026"/>
    </source>
</evidence>
<reference evidence="4" key="3">
    <citation type="submission" date="2022-08" db="EMBL/GenBank/DDBJ databases">
        <title>Genome Sequencing of Bacteroides fragilis Group Isolates with Nanopore Technology.</title>
        <authorList>
            <person name="Tisza M.J."/>
            <person name="Smith D."/>
            <person name="Dekker J.P."/>
        </authorList>
    </citation>
    <scope>NUCLEOTIDE SEQUENCE</scope>
    <source>
        <strain evidence="4">BFG-70</strain>
    </source>
</reference>
<protein>
    <submittedName>
        <fullName evidence="3">AAA family ATPase</fullName>
    </submittedName>
</protein>
<gene>
    <name evidence="3" type="ORF">FSA03_13295</name>
    <name evidence="2" type="ORF">FSA06_12730</name>
    <name evidence="4" type="ORF">NXX45_14210</name>
</gene>
<dbReference type="SUPFAM" id="SSF52540">
    <property type="entry name" value="P-loop containing nucleoside triphosphate hydrolases"/>
    <property type="match status" value="1"/>
</dbReference>
<dbReference type="EMBL" id="VOHV01000005">
    <property type="protein sequence ID" value="TWV41016.1"/>
    <property type="molecule type" value="Genomic_DNA"/>
</dbReference>
<reference evidence="3 6" key="1">
    <citation type="submission" date="2019-07" db="EMBL/GenBank/DDBJ databases">
        <title>Genome Sequencing of Bacteroides fragilis.</title>
        <authorList>
            <person name="Pinto K.M."/>
            <person name="Ruoff K.L."/>
            <person name="Price C.E."/>
            <person name="Valls R.A."/>
            <person name="O'Toole G.A."/>
        </authorList>
    </citation>
    <scope>NUCLEOTIDE SEQUENCE [LARGE SCALE GENOMIC DNA]</scope>
    <source>
        <strain evidence="3 6">AD135F_3B</strain>
    </source>
</reference>
<dbReference type="Pfam" id="PF13936">
    <property type="entry name" value="HTH_38"/>
    <property type="match status" value="1"/>
</dbReference>
<dbReference type="InterPro" id="IPR027417">
    <property type="entry name" value="P-loop_NTPase"/>
</dbReference>
<dbReference type="Proteomes" id="UP000319026">
    <property type="component" value="Unassembled WGS sequence"/>
</dbReference>
<dbReference type="InterPro" id="IPR025246">
    <property type="entry name" value="IS30-like_HTH"/>
</dbReference>